<accession>A0A971CXX0</accession>
<comment type="caution">
    <text evidence="8">The sequence shown here is derived from an EMBL/GenBank/DDBJ whole genome shotgun (WGS) entry which is preliminary data.</text>
</comment>
<dbReference type="InterPro" id="IPR029044">
    <property type="entry name" value="Nucleotide-diphossugar_trans"/>
</dbReference>
<evidence type="ECO:0000256" key="7">
    <source>
        <dbReference type="HAMAP-Rule" id="MF_00108"/>
    </source>
</evidence>
<evidence type="ECO:0000256" key="1">
    <source>
        <dbReference type="ARBA" id="ARBA00001282"/>
    </source>
</evidence>
<sequence length="274" mass="29923">MGDDVEPRDLDGQETVPVVAVVLAAGFGTRFDAQQPKQLLEIDGKTLVAWSVEAFDKCPQVSDVVVVVNPQVREQVERALKDFVKVRMVIPGGAERADSTMEALQTLSSAGIPARAKILIHDAARPFVTGDAIISCIDALDAYDAATLAVQSTDTVLITRDSGDRRVIGSVPERENTFRAQTPQAFRFRTIVHAYELASSDEEFHPTDDTRAVVEYLPEVEVAVVAGSPDNMKITRKEDLPRAEHIAEERKRADARGVVHRMLEQALGEPSPGI</sequence>
<dbReference type="EC" id="2.7.7.60" evidence="7"/>
<dbReference type="CDD" id="cd02516">
    <property type="entry name" value="CDP-ME_synthetase"/>
    <property type="match status" value="1"/>
</dbReference>
<comment type="catalytic activity">
    <reaction evidence="1 7">
        <text>2-C-methyl-D-erythritol 4-phosphate + CTP + H(+) = 4-CDP-2-C-methyl-D-erythritol + diphosphate</text>
        <dbReference type="Rhea" id="RHEA:13429"/>
        <dbReference type="ChEBI" id="CHEBI:15378"/>
        <dbReference type="ChEBI" id="CHEBI:33019"/>
        <dbReference type="ChEBI" id="CHEBI:37563"/>
        <dbReference type="ChEBI" id="CHEBI:57823"/>
        <dbReference type="ChEBI" id="CHEBI:58262"/>
        <dbReference type="EC" id="2.7.7.60"/>
    </reaction>
</comment>
<name>A0A971CXX0_9BIFI</name>
<keyword evidence="5 7" id="KW-0548">Nucleotidyltransferase</keyword>
<evidence type="ECO:0000256" key="2">
    <source>
        <dbReference type="ARBA" id="ARBA00004787"/>
    </source>
</evidence>
<evidence type="ECO:0000313" key="8">
    <source>
        <dbReference type="EMBL" id="NLT79045.1"/>
    </source>
</evidence>
<dbReference type="PROSITE" id="PS01295">
    <property type="entry name" value="ISPD"/>
    <property type="match status" value="1"/>
</dbReference>
<dbReference type="InterPro" id="IPR018294">
    <property type="entry name" value="ISPD_synthase_CS"/>
</dbReference>
<gene>
    <name evidence="7 8" type="primary">ispD</name>
    <name evidence="8" type="ORF">GXW98_02005</name>
</gene>
<dbReference type="InterPro" id="IPR001228">
    <property type="entry name" value="IspD"/>
</dbReference>
<evidence type="ECO:0000256" key="3">
    <source>
        <dbReference type="ARBA" id="ARBA00009789"/>
    </source>
</evidence>
<dbReference type="EMBL" id="JAAXZR010000008">
    <property type="protein sequence ID" value="NLT79045.1"/>
    <property type="molecule type" value="Genomic_DNA"/>
</dbReference>
<evidence type="ECO:0000256" key="5">
    <source>
        <dbReference type="ARBA" id="ARBA00022695"/>
    </source>
</evidence>
<dbReference type="NCBIfam" id="TIGR00453">
    <property type="entry name" value="ispD"/>
    <property type="match status" value="1"/>
</dbReference>
<comment type="pathway">
    <text evidence="2 7">Isoprenoid biosynthesis; isopentenyl diphosphate biosynthesis via DXP pathway; isopentenyl diphosphate from 1-deoxy-D-xylulose 5-phosphate: step 2/6.</text>
</comment>
<dbReference type="SUPFAM" id="SSF53448">
    <property type="entry name" value="Nucleotide-diphospho-sugar transferases"/>
    <property type="match status" value="1"/>
</dbReference>
<comment type="similarity">
    <text evidence="3 7">Belongs to the IspD/TarI cytidylyltransferase family. IspD subfamily.</text>
</comment>
<protein>
    <recommendedName>
        <fullName evidence="7">2-C-methyl-D-erythritol 4-phosphate cytidylyltransferase</fullName>
        <ecNumber evidence="7">2.7.7.60</ecNumber>
    </recommendedName>
    <alternativeName>
        <fullName evidence="7">4-diphosphocytidyl-2C-methyl-D-erythritol synthase</fullName>
    </alternativeName>
    <alternativeName>
        <fullName evidence="7">MEP cytidylyltransferase</fullName>
        <shortName evidence="7">MCT</shortName>
    </alternativeName>
</protein>
<feature type="site" description="Positions MEP for the nucleophilic attack" evidence="7">
    <location>
        <position position="174"/>
    </location>
</feature>
<comment type="function">
    <text evidence="7">Catalyzes the formation of 4-diphosphocytidyl-2-C-methyl-D-erythritol from CTP and 2-C-methyl-D-erythritol 4-phosphate (MEP).</text>
</comment>
<dbReference type="RefSeq" id="WP_273172677.1">
    <property type="nucleotide sequence ID" value="NZ_JAAXZR010000008.1"/>
</dbReference>
<reference evidence="8" key="2">
    <citation type="submission" date="2020-01" db="EMBL/GenBank/DDBJ databases">
        <authorList>
            <person name="Campanaro S."/>
        </authorList>
    </citation>
    <scope>NUCLEOTIDE SEQUENCE</scope>
    <source>
        <strain evidence="8">AS01afH2WH_6</strain>
    </source>
</reference>
<dbReference type="InterPro" id="IPR034683">
    <property type="entry name" value="IspD/TarI"/>
</dbReference>
<dbReference type="HAMAP" id="MF_00108">
    <property type="entry name" value="IspD"/>
    <property type="match status" value="1"/>
</dbReference>
<evidence type="ECO:0000256" key="4">
    <source>
        <dbReference type="ARBA" id="ARBA00022679"/>
    </source>
</evidence>
<dbReference type="Gene3D" id="3.90.550.10">
    <property type="entry name" value="Spore Coat Polysaccharide Biosynthesis Protein SpsA, Chain A"/>
    <property type="match status" value="1"/>
</dbReference>
<dbReference type="AlphaFoldDB" id="A0A971CXX0"/>
<dbReference type="FunFam" id="3.90.550.10:FF:000003">
    <property type="entry name" value="2-C-methyl-D-erythritol 4-phosphate cytidylyltransferase"/>
    <property type="match status" value="1"/>
</dbReference>
<feature type="site" description="Transition state stabilizer" evidence="7">
    <location>
        <position position="37"/>
    </location>
</feature>
<organism evidence="8 9">
    <name type="scientific">Bifidobacterium crudilactis</name>
    <dbReference type="NCBI Taxonomy" id="327277"/>
    <lineage>
        <taxon>Bacteria</taxon>
        <taxon>Bacillati</taxon>
        <taxon>Actinomycetota</taxon>
        <taxon>Actinomycetes</taxon>
        <taxon>Bifidobacteriales</taxon>
        <taxon>Bifidobacteriaceae</taxon>
        <taxon>Bifidobacterium</taxon>
    </lineage>
</organism>
<feature type="site" description="Transition state stabilizer" evidence="7">
    <location>
        <position position="30"/>
    </location>
</feature>
<evidence type="ECO:0000313" key="9">
    <source>
        <dbReference type="Proteomes" id="UP000767327"/>
    </source>
</evidence>
<evidence type="ECO:0000256" key="6">
    <source>
        <dbReference type="ARBA" id="ARBA00023229"/>
    </source>
</evidence>
<keyword evidence="4 7" id="KW-0808">Transferase</keyword>
<dbReference type="PANTHER" id="PTHR32125:SF4">
    <property type="entry name" value="2-C-METHYL-D-ERYTHRITOL 4-PHOSPHATE CYTIDYLYLTRANSFERASE, CHLOROPLASTIC"/>
    <property type="match status" value="1"/>
</dbReference>
<feature type="site" description="Positions MEP for the nucleophilic attack" evidence="7">
    <location>
        <position position="233"/>
    </location>
</feature>
<dbReference type="GO" id="GO:0019288">
    <property type="term" value="P:isopentenyl diphosphate biosynthetic process, methylerythritol 4-phosphate pathway"/>
    <property type="evidence" value="ECO:0007669"/>
    <property type="project" value="UniProtKB-UniRule"/>
</dbReference>
<proteinExistence type="inferred from homology"/>
<reference evidence="8" key="1">
    <citation type="journal article" date="2020" name="Biotechnol. Biofuels">
        <title>New insights from the biogas microbiome by comprehensive genome-resolved metagenomics of nearly 1600 species originating from multiple anaerobic digesters.</title>
        <authorList>
            <person name="Campanaro S."/>
            <person name="Treu L."/>
            <person name="Rodriguez-R L.M."/>
            <person name="Kovalovszki A."/>
            <person name="Ziels R.M."/>
            <person name="Maus I."/>
            <person name="Zhu X."/>
            <person name="Kougias P.G."/>
            <person name="Basile A."/>
            <person name="Luo G."/>
            <person name="Schluter A."/>
            <person name="Konstantinidis K.T."/>
            <person name="Angelidaki I."/>
        </authorList>
    </citation>
    <scope>NUCLEOTIDE SEQUENCE</scope>
    <source>
        <strain evidence="8">AS01afH2WH_6</strain>
    </source>
</reference>
<dbReference type="Proteomes" id="UP000767327">
    <property type="component" value="Unassembled WGS sequence"/>
</dbReference>
<dbReference type="Pfam" id="PF01128">
    <property type="entry name" value="IspD"/>
    <property type="match status" value="1"/>
</dbReference>
<dbReference type="GO" id="GO:0050518">
    <property type="term" value="F:2-C-methyl-D-erythritol 4-phosphate cytidylyltransferase activity"/>
    <property type="evidence" value="ECO:0007669"/>
    <property type="project" value="UniProtKB-UniRule"/>
</dbReference>
<dbReference type="InterPro" id="IPR050088">
    <property type="entry name" value="IspD/TarI_cytidylyltransf_bact"/>
</dbReference>
<keyword evidence="6 7" id="KW-0414">Isoprene biosynthesis</keyword>
<dbReference type="PANTHER" id="PTHR32125">
    <property type="entry name" value="2-C-METHYL-D-ERYTHRITOL 4-PHOSPHATE CYTIDYLYLTRANSFERASE, CHLOROPLASTIC"/>
    <property type="match status" value="1"/>
</dbReference>